<feature type="domain" description="Major facilitator superfamily (MFS) profile" evidence="7">
    <location>
        <begin position="15"/>
        <end position="464"/>
    </location>
</feature>
<name>A0ABT1ZDY8_9MICO</name>
<evidence type="ECO:0000313" key="9">
    <source>
        <dbReference type="Proteomes" id="UP001205337"/>
    </source>
</evidence>
<evidence type="ECO:0000313" key="8">
    <source>
        <dbReference type="EMBL" id="MCS0498901.1"/>
    </source>
</evidence>
<organism evidence="8 9">
    <name type="scientific">Protaetiibacter mangrovi</name>
    <dbReference type="NCBI Taxonomy" id="2970926"/>
    <lineage>
        <taxon>Bacteria</taxon>
        <taxon>Bacillati</taxon>
        <taxon>Actinomycetota</taxon>
        <taxon>Actinomycetes</taxon>
        <taxon>Micrococcales</taxon>
        <taxon>Microbacteriaceae</taxon>
        <taxon>Protaetiibacter</taxon>
    </lineage>
</organism>
<evidence type="ECO:0000256" key="5">
    <source>
        <dbReference type="ARBA" id="ARBA00023136"/>
    </source>
</evidence>
<evidence type="ECO:0000256" key="1">
    <source>
        <dbReference type="ARBA" id="ARBA00004429"/>
    </source>
</evidence>
<evidence type="ECO:0000256" key="4">
    <source>
        <dbReference type="ARBA" id="ARBA00022989"/>
    </source>
</evidence>
<feature type="transmembrane region" description="Helical" evidence="6">
    <location>
        <begin position="15"/>
        <end position="37"/>
    </location>
</feature>
<dbReference type="SUPFAM" id="SSF103473">
    <property type="entry name" value="MFS general substrate transporter"/>
    <property type="match status" value="1"/>
</dbReference>
<dbReference type="EMBL" id="JANTHX010000005">
    <property type="protein sequence ID" value="MCS0498901.1"/>
    <property type="molecule type" value="Genomic_DNA"/>
</dbReference>
<dbReference type="Pfam" id="PF07690">
    <property type="entry name" value="MFS_1"/>
    <property type="match status" value="1"/>
</dbReference>
<feature type="transmembrane region" description="Helical" evidence="6">
    <location>
        <begin position="295"/>
        <end position="317"/>
    </location>
</feature>
<keyword evidence="9" id="KW-1185">Reference proteome</keyword>
<sequence length="481" mass="49589">MTKNDVGLRSERGPILLAIMVATAVVAIDATIISTAVPSIVGDIGGFSQFPWLFSVYLLTQSVTVPVYAKLADTIGRKRIILFGIAVFLLGSILCAIAWDMPSLIAFRALQGIGAGAILPITITIVGDIYTLEERARTQGYIASVWAIAAVAGPALGGIFAMWDFWRGIFLINIPLCAIAFWLLARDYHESFERRRHRIDVAGAALLTAALTLLLLGVLEGGNSWAWDSAVSFAIFGAGALLLVGFVLVERRAAEPVLPLWVMGRPLLRSTNVVGLAVGAALIGLTAFVPTYLVVGIGVSPLVAGLALATLTIGWPIAASLSGRLYLRIGFRTTAVMGASLVVLGTVALALLGPYPSILGVAAVSFVIGLGFGFAAVPTLVAAQSSVGWDERGVVTGANMFARSIGQSVGAAVLGAVANGVIAAHGGDETDPATIIDASTAVFVGAAIVAALLLVATVTMPRERRAASAAAPATGPIPEVG</sequence>
<dbReference type="InterPro" id="IPR036259">
    <property type="entry name" value="MFS_trans_sf"/>
</dbReference>
<feature type="transmembrane region" description="Helical" evidence="6">
    <location>
        <begin position="329"/>
        <end position="352"/>
    </location>
</feature>
<feature type="transmembrane region" description="Helical" evidence="6">
    <location>
        <begin position="169"/>
        <end position="185"/>
    </location>
</feature>
<reference evidence="8 9" key="1">
    <citation type="submission" date="2022-08" db="EMBL/GenBank/DDBJ databases">
        <authorList>
            <person name="Li F."/>
        </authorList>
    </citation>
    <scope>NUCLEOTIDE SEQUENCE [LARGE SCALE GENOMIC DNA]</scope>
    <source>
        <strain evidence="8 9">10F1B-8-1</strain>
    </source>
</reference>
<feature type="transmembrane region" description="Helical" evidence="6">
    <location>
        <begin position="270"/>
        <end position="289"/>
    </location>
</feature>
<proteinExistence type="predicted"/>
<evidence type="ECO:0000256" key="2">
    <source>
        <dbReference type="ARBA" id="ARBA00022448"/>
    </source>
</evidence>
<dbReference type="Gene3D" id="1.20.1720.10">
    <property type="entry name" value="Multidrug resistance protein D"/>
    <property type="match status" value="1"/>
</dbReference>
<feature type="transmembrane region" description="Helical" evidence="6">
    <location>
        <begin position="404"/>
        <end position="426"/>
    </location>
</feature>
<feature type="transmembrane region" description="Helical" evidence="6">
    <location>
        <begin position="49"/>
        <end position="68"/>
    </location>
</feature>
<dbReference type="InterPro" id="IPR011701">
    <property type="entry name" value="MFS"/>
</dbReference>
<dbReference type="Proteomes" id="UP001205337">
    <property type="component" value="Unassembled WGS sequence"/>
</dbReference>
<evidence type="ECO:0000256" key="6">
    <source>
        <dbReference type="SAM" id="Phobius"/>
    </source>
</evidence>
<dbReference type="PROSITE" id="PS50850">
    <property type="entry name" value="MFS"/>
    <property type="match status" value="1"/>
</dbReference>
<dbReference type="PRINTS" id="PR01036">
    <property type="entry name" value="TCRTETB"/>
</dbReference>
<feature type="transmembrane region" description="Helical" evidence="6">
    <location>
        <begin position="105"/>
        <end position="129"/>
    </location>
</feature>
<keyword evidence="4 6" id="KW-1133">Transmembrane helix</keyword>
<keyword evidence="2" id="KW-0813">Transport</keyword>
<keyword evidence="5 6" id="KW-0472">Membrane</keyword>
<accession>A0ABT1ZDY8</accession>
<gene>
    <name evidence="8" type="ORF">NUH29_04970</name>
</gene>
<protein>
    <submittedName>
        <fullName evidence="8">MFS transporter</fullName>
    </submittedName>
</protein>
<keyword evidence="3 6" id="KW-0812">Transmembrane</keyword>
<feature type="transmembrane region" description="Helical" evidence="6">
    <location>
        <begin position="197"/>
        <end position="219"/>
    </location>
</feature>
<dbReference type="PANTHER" id="PTHR23501:SF191">
    <property type="entry name" value="VACUOLAR BASIC AMINO ACID TRANSPORTER 4"/>
    <property type="match status" value="1"/>
</dbReference>
<dbReference type="InterPro" id="IPR020846">
    <property type="entry name" value="MFS_dom"/>
</dbReference>
<dbReference type="RefSeq" id="WP_258797916.1">
    <property type="nucleotide sequence ID" value="NZ_JANTHX010000005.1"/>
</dbReference>
<dbReference type="Gene3D" id="1.20.1250.20">
    <property type="entry name" value="MFS general substrate transporter like domains"/>
    <property type="match status" value="1"/>
</dbReference>
<comment type="caution">
    <text evidence="8">The sequence shown here is derived from an EMBL/GenBank/DDBJ whole genome shotgun (WGS) entry which is preliminary data.</text>
</comment>
<evidence type="ECO:0000259" key="7">
    <source>
        <dbReference type="PROSITE" id="PS50850"/>
    </source>
</evidence>
<comment type="subcellular location">
    <subcellularLocation>
        <location evidence="1">Cell inner membrane</location>
        <topology evidence="1">Multi-pass membrane protein</topology>
    </subcellularLocation>
</comment>
<evidence type="ECO:0000256" key="3">
    <source>
        <dbReference type="ARBA" id="ARBA00022692"/>
    </source>
</evidence>
<feature type="transmembrane region" description="Helical" evidence="6">
    <location>
        <begin position="225"/>
        <end position="249"/>
    </location>
</feature>
<feature type="transmembrane region" description="Helical" evidence="6">
    <location>
        <begin position="358"/>
        <end position="383"/>
    </location>
</feature>
<dbReference type="PANTHER" id="PTHR23501">
    <property type="entry name" value="MAJOR FACILITATOR SUPERFAMILY"/>
    <property type="match status" value="1"/>
</dbReference>
<feature type="transmembrane region" description="Helical" evidence="6">
    <location>
        <begin position="141"/>
        <end position="163"/>
    </location>
</feature>
<feature type="transmembrane region" description="Helical" evidence="6">
    <location>
        <begin position="438"/>
        <end position="458"/>
    </location>
</feature>
<feature type="transmembrane region" description="Helical" evidence="6">
    <location>
        <begin position="80"/>
        <end position="99"/>
    </location>
</feature>